<evidence type="ECO:0000313" key="1">
    <source>
        <dbReference type="EMBL" id="KAG8663928.1"/>
    </source>
</evidence>
<name>A0ACB7IG96_MANES</name>
<protein>
    <submittedName>
        <fullName evidence="1">Uncharacterized protein</fullName>
    </submittedName>
</protein>
<evidence type="ECO:0000313" key="2">
    <source>
        <dbReference type="Proteomes" id="UP000091857"/>
    </source>
</evidence>
<reference evidence="2" key="1">
    <citation type="journal article" date="2016" name="Nat. Biotechnol.">
        <title>Sequencing wild and cultivated cassava and related species reveals extensive interspecific hybridization and genetic diversity.</title>
        <authorList>
            <person name="Bredeson J.V."/>
            <person name="Lyons J.B."/>
            <person name="Prochnik S.E."/>
            <person name="Wu G.A."/>
            <person name="Ha C.M."/>
            <person name="Edsinger-Gonzales E."/>
            <person name="Grimwood J."/>
            <person name="Schmutz J."/>
            <person name="Rabbi I.Y."/>
            <person name="Egesi C."/>
            <person name="Nauluvula P."/>
            <person name="Lebot V."/>
            <person name="Ndunguru J."/>
            <person name="Mkamilo G."/>
            <person name="Bart R.S."/>
            <person name="Setter T.L."/>
            <person name="Gleadow R.M."/>
            <person name="Kulakow P."/>
            <person name="Ferguson M.E."/>
            <person name="Rounsley S."/>
            <person name="Rokhsar D.S."/>
        </authorList>
    </citation>
    <scope>NUCLEOTIDE SEQUENCE [LARGE SCALE GENOMIC DNA]</scope>
    <source>
        <strain evidence="2">cv. AM560-2</strain>
    </source>
</reference>
<comment type="caution">
    <text evidence="1">The sequence shown here is derived from an EMBL/GenBank/DDBJ whole genome shotgun (WGS) entry which is preliminary data.</text>
</comment>
<accession>A0ACB7IG96</accession>
<sequence length="431" mass="48404">MASTPNPFGVSVGFFMFLSILLKSNYTIFFLFIIILKDKILIIKKETLKNQIKDYFFKKNLFCCKSKKIKRSASDMGMATCSSSSSMIVPSKAALKPPCSHPIFSTFQIPTSPVPKANPYEHLNIAPNLDGTITRLLDAPIVEANPEATHGDAVVCKDLTLIAEKKTWVRVYRPTRLPSNDNTVARLPIIIYFHGGGFVNWRASMKMPHQRCSDLASEIPAIVASLDYRLAPEHRLPAQYEDAIDAILWVKQQFEDPNGEQWLKEYGDCSRCYLNGRGSGGNMVFNSALRVLDLDLNPLKIAGLILNQPMFGGNERKNSELMFVDDPALPLAALDLLWKLSLPEGTDRDHPFCNPVVEGAEKRKMSSLGRCLVTGFFGDVMFDRMQDLVEMLVMRGVKVEVRFHDPDFHNVDLVDQHCARAITNSIKEFVI</sequence>
<organism evidence="1 2">
    <name type="scientific">Manihot esculenta</name>
    <name type="common">Cassava</name>
    <name type="synonym">Jatropha manihot</name>
    <dbReference type="NCBI Taxonomy" id="3983"/>
    <lineage>
        <taxon>Eukaryota</taxon>
        <taxon>Viridiplantae</taxon>
        <taxon>Streptophyta</taxon>
        <taxon>Embryophyta</taxon>
        <taxon>Tracheophyta</taxon>
        <taxon>Spermatophyta</taxon>
        <taxon>Magnoliopsida</taxon>
        <taxon>eudicotyledons</taxon>
        <taxon>Gunneridae</taxon>
        <taxon>Pentapetalae</taxon>
        <taxon>rosids</taxon>
        <taxon>fabids</taxon>
        <taxon>Malpighiales</taxon>
        <taxon>Euphorbiaceae</taxon>
        <taxon>Crotonoideae</taxon>
        <taxon>Manihoteae</taxon>
        <taxon>Manihot</taxon>
    </lineage>
</organism>
<dbReference type="EMBL" id="CM004387">
    <property type="protein sequence ID" value="KAG8663928.1"/>
    <property type="molecule type" value="Genomic_DNA"/>
</dbReference>
<proteinExistence type="predicted"/>
<gene>
    <name evidence="1" type="ORF">MANES_01G264200v8</name>
</gene>
<keyword evidence="2" id="KW-1185">Reference proteome</keyword>
<dbReference type="Proteomes" id="UP000091857">
    <property type="component" value="Chromosome 1"/>
</dbReference>